<evidence type="ECO:0000313" key="2">
    <source>
        <dbReference type="EMBL" id="OJD35288.1"/>
    </source>
</evidence>
<feature type="region of interest" description="Disordered" evidence="1">
    <location>
        <begin position="167"/>
        <end position="267"/>
    </location>
</feature>
<dbReference type="OrthoDB" id="5238363at2759"/>
<dbReference type="GO" id="GO:0003743">
    <property type="term" value="F:translation initiation factor activity"/>
    <property type="evidence" value="ECO:0007669"/>
    <property type="project" value="UniProtKB-KW"/>
</dbReference>
<dbReference type="STRING" id="236234.A0A1J9R3V3"/>
<name>A0A1J9R3V3_9PEZI</name>
<keyword evidence="3" id="KW-1185">Reference proteome</keyword>
<feature type="compositionally biased region" description="Low complexity" evidence="1">
    <location>
        <begin position="257"/>
        <end position="267"/>
    </location>
</feature>
<organism evidence="2 3">
    <name type="scientific">Diplodia corticola</name>
    <dbReference type="NCBI Taxonomy" id="236234"/>
    <lineage>
        <taxon>Eukaryota</taxon>
        <taxon>Fungi</taxon>
        <taxon>Dikarya</taxon>
        <taxon>Ascomycota</taxon>
        <taxon>Pezizomycotina</taxon>
        <taxon>Dothideomycetes</taxon>
        <taxon>Dothideomycetes incertae sedis</taxon>
        <taxon>Botryosphaeriales</taxon>
        <taxon>Botryosphaeriaceae</taxon>
        <taxon>Diplodia</taxon>
    </lineage>
</organism>
<sequence length="267" mass="29391">MMTGTRGFASWKTSSKPTLRWPLGKKPTLFSHFYSPGWRLSESTKSVIADTANPRHQHVKRKFEAKDPNLLSTASSATLATSPKRTVRVWCVRRLRAALREEMEARGLNVQGQRLGSDGKAIEGPPVVSGTFLMTANQKMIAAKYEKVREEVGWAADALVGAFRQSANGRDRETDSRGVKRAFDTERRGTLGQGWPSPAHRGMGRSSPAGMDRSHPAGKGRPSPEFKGRPSPEFKARPSPEFKGRLSSEFKDRRPPAGKGRAPRAGI</sequence>
<keyword evidence="2" id="KW-0396">Initiation factor</keyword>
<keyword evidence="2" id="KW-0648">Protein biosynthesis</keyword>
<dbReference type="Proteomes" id="UP000183809">
    <property type="component" value="Unassembled WGS sequence"/>
</dbReference>
<feature type="compositionally biased region" description="Basic and acidic residues" evidence="1">
    <location>
        <begin position="222"/>
        <end position="255"/>
    </location>
</feature>
<protein>
    <submittedName>
        <fullName evidence="2">Translation initiation factor if-2-like</fullName>
    </submittedName>
</protein>
<dbReference type="GeneID" id="31012096"/>
<evidence type="ECO:0000256" key="1">
    <source>
        <dbReference type="SAM" id="MobiDB-lite"/>
    </source>
</evidence>
<reference evidence="2 3" key="1">
    <citation type="submission" date="2016-10" db="EMBL/GenBank/DDBJ databases">
        <title>Proteomics and genomics reveal pathogen-plant mechanisms compatible with a hemibiotrophic lifestyle of Diplodia corticola.</title>
        <authorList>
            <person name="Fernandes I."/>
            <person name="De Jonge R."/>
            <person name="Van De Peer Y."/>
            <person name="Devreese B."/>
            <person name="Alves A."/>
            <person name="Esteves A.C."/>
        </authorList>
    </citation>
    <scope>NUCLEOTIDE SEQUENCE [LARGE SCALE GENOMIC DNA]</scope>
    <source>
        <strain evidence="2 3">CBS 112549</strain>
    </source>
</reference>
<feature type="compositionally biased region" description="Basic and acidic residues" evidence="1">
    <location>
        <begin position="169"/>
        <end position="189"/>
    </location>
</feature>
<accession>A0A1J9R3V3</accession>
<dbReference type="EMBL" id="MNUE01000018">
    <property type="protein sequence ID" value="OJD35288.1"/>
    <property type="molecule type" value="Genomic_DNA"/>
</dbReference>
<dbReference type="RefSeq" id="XP_020131548.1">
    <property type="nucleotide sequence ID" value="XM_020271837.1"/>
</dbReference>
<dbReference type="AlphaFoldDB" id="A0A1J9R3V3"/>
<gene>
    <name evidence="2" type="ORF">BKCO1_1800059</name>
</gene>
<evidence type="ECO:0000313" key="3">
    <source>
        <dbReference type="Proteomes" id="UP000183809"/>
    </source>
</evidence>
<proteinExistence type="predicted"/>
<comment type="caution">
    <text evidence="2">The sequence shown here is derived from an EMBL/GenBank/DDBJ whole genome shotgun (WGS) entry which is preliminary data.</text>
</comment>